<dbReference type="EMBL" id="HE573024">
    <property type="protein sequence ID" value="CCC49790.1"/>
    <property type="molecule type" value="Genomic_DNA"/>
</dbReference>
<protein>
    <submittedName>
        <fullName evidence="2">Uncharacterized protein</fullName>
    </submittedName>
</protein>
<proteinExistence type="predicted"/>
<gene>
    <name evidence="2" type="ORF">TVY486_0803980</name>
</gene>
<evidence type="ECO:0000313" key="2">
    <source>
        <dbReference type="EMBL" id="CCC49790.1"/>
    </source>
</evidence>
<name>G0U135_TRYVY</name>
<organism evidence="2">
    <name type="scientific">Trypanosoma vivax (strain Y486)</name>
    <dbReference type="NCBI Taxonomy" id="1055687"/>
    <lineage>
        <taxon>Eukaryota</taxon>
        <taxon>Discoba</taxon>
        <taxon>Euglenozoa</taxon>
        <taxon>Kinetoplastea</taxon>
        <taxon>Metakinetoplastina</taxon>
        <taxon>Trypanosomatida</taxon>
        <taxon>Trypanosomatidae</taxon>
        <taxon>Trypanosoma</taxon>
        <taxon>Duttonella</taxon>
    </lineage>
</organism>
<dbReference type="AlphaFoldDB" id="G0U135"/>
<dbReference type="VEuPathDB" id="TriTrypDB:TvY486_0803980"/>
<feature type="non-terminal residue" evidence="2">
    <location>
        <position position="1"/>
    </location>
</feature>
<feature type="region of interest" description="Disordered" evidence="1">
    <location>
        <begin position="23"/>
        <end position="54"/>
    </location>
</feature>
<accession>G0U135</accession>
<sequence length="383" mass="44236">IQFLLLNTLETIDNNWVPRYGPNAPVANMQTQSGGALGNQESEGERRPLPALPPKPIPSRDKFCTAVDSFFVSKSVKDVSLLLADMPSETRIAYCSYIIDRFITTMRYSEQRTRLGELFETLEKQRVLPVEEVREALLIHLKDAVKQDLFTDLPLYFHNWATVVKGGRDIFPASLQTDFLDILVDYKASGETIVKMLRDVHEELKDSENVEVDLRSRFRALPALLRYTPPLLSGPVADESWDIVKQVAEINSDASYFHCLCNMEGPKRVLMEISSTLRSHNDHISFVSAFFTFVRFDVEALCREHKEILRKLLNFKQVPLLFEEVYLTWLALDRTPENSFIDFCRVFRSSTTQKEYFEKFLVTFKKHYAPHNKKEAVALEKLR</sequence>
<evidence type="ECO:0000256" key="1">
    <source>
        <dbReference type="SAM" id="MobiDB-lite"/>
    </source>
</evidence>
<reference evidence="2" key="1">
    <citation type="journal article" date="2012" name="Proc. Natl. Acad. Sci. U.S.A.">
        <title>Antigenic diversity is generated by distinct evolutionary mechanisms in African trypanosome species.</title>
        <authorList>
            <person name="Jackson A.P."/>
            <person name="Berry A."/>
            <person name="Aslett M."/>
            <person name="Allison H.C."/>
            <person name="Burton P."/>
            <person name="Vavrova-Anderson J."/>
            <person name="Brown R."/>
            <person name="Browne H."/>
            <person name="Corton N."/>
            <person name="Hauser H."/>
            <person name="Gamble J."/>
            <person name="Gilderthorp R."/>
            <person name="Marcello L."/>
            <person name="McQuillan J."/>
            <person name="Otto T.D."/>
            <person name="Quail M.A."/>
            <person name="Sanders M.J."/>
            <person name="van Tonder A."/>
            <person name="Ginger M.L."/>
            <person name="Field M.C."/>
            <person name="Barry J.D."/>
            <person name="Hertz-Fowler C."/>
            <person name="Berriman M."/>
        </authorList>
    </citation>
    <scope>NUCLEOTIDE SEQUENCE</scope>
    <source>
        <strain evidence="2">Y486</strain>
    </source>
</reference>